<protein>
    <recommendedName>
        <fullName evidence="1">TIR domain-containing protein</fullName>
    </recommendedName>
</protein>
<dbReference type="GO" id="GO:0007165">
    <property type="term" value="P:signal transduction"/>
    <property type="evidence" value="ECO:0007669"/>
    <property type="project" value="InterPro"/>
</dbReference>
<dbReference type="Gene3D" id="3.40.50.10140">
    <property type="entry name" value="Toll/interleukin-1 receptor homology (TIR) domain"/>
    <property type="match status" value="1"/>
</dbReference>
<sequence length="262" mass="29671">MSNKVFISHAAKDAELIDAFYNFLHDGMGISDIFCSSKKGSLGIGEDFINRIREELRGCEAVIFLITPEYLKSPFCLIEMGAAWALGKYVKPVLVPPLTFGDLCKPLERTQAVMINDLEGLDTLYKELGKLNITTASSLHFVDALKRFLPSCGILTPDEKGVYRAVITEIYRVPKGDAYYYKIKGKISVEDLKKGRNTEKLDRWDVEQQWISARFVKVENLRVGDILEFELDGGDFMEGVKHGGKLLTDVRNLYYKNPRILM</sequence>
<evidence type="ECO:0000259" key="1">
    <source>
        <dbReference type="PROSITE" id="PS50104"/>
    </source>
</evidence>
<dbReference type="Proteomes" id="UP000005384">
    <property type="component" value="Unassembled WGS sequence"/>
</dbReference>
<dbReference type="InterPro" id="IPR000157">
    <property type="entry name" value="TIR_dom"/>
</dbReference>
<keyword evidence="3" id="KW-1185">Reference proteome</keyword>
<dbReference type="PROSITE" id="PS50104">
    <property type="entry name" value="TIR"/>
    <property type="match status" value="1"/>
</dbReference>
<organism evidence="2 3">
    <name type="scientific">Hungatella hathewayi WAL-18680</name>
    <dbReference type="NCBI Taxonomy" id="742737"/>
    <lineage>
        <taxon>Bacteria</taxon>
        <taxon>Bacillati</taxon>
        <taxon>Bacillota</taxon>
        <taxon>Clostridia</taxon>
        <taxon>Lachnospirales</taxon>
        <taxon>Lachnospiraceae</taxon>
        <taxon>Hungatella</taxon>
    </lineage>
</organism>
<accession>G5IM70</accession>
<dbReference type="InterPro" id="IPR035897">
    <property type="entry name" value="Toll_tir_struct_dom_sf"/>
</dbReference>
<feature type="domain" description="TIR" evidence="1">
    <location>
        <begin position="1"/>
        <end position="137"/>
    </location>
</feature>
<dbReference type="SUPFAM" id="SSF52200">
    <property type="entry name" value="Toll/Interleukin receptor TIR domain"/>
    <property type="match status" value="1"/>
</dbReference>
<name>G5IM70_9FIRM</name>
<dbReference type="HOGENOM" id="CLU_1092835_0_0_9"/>
<dbReference type="OrthoDB" id="4772211at2"/>
<gene>
    <name evidence="2" type="ORF">HMPREF9473_04598</name>
</gene>
<dbReference type="PATRIC" id="fig|742737.3.peg.4585"/>
<dbReference type="EMBL" id="ADLN01000120">
    <property type="protein sequence ID" value="EHI57489.1"/>
    <property type="molecule type" value="Genomic_DNA"/>
</dbReference>
<dbReference type="RefSeq" id="WP_006782586.1">
    <property type="nucleotide sequence ID" value="NZ_CP040506.1"/>
</dbReference>
<reference evidence="2 3" key="1">
    <citation type="submission" date="2011-08" db="EMBL/GenBank/DDBJ databases">
        <title>The Genome Sequence of Clostridium hathewayi WAL-18680.</title>
        <authorList>
            <consortium name="The Broad Institute Genome Sequencing Platform"/>
            <person name="Earl A."/>
            <person name="Ward D."/>
            <person name="Feldgarden M."/>
            <person name="Gevers D."/>
            <person name="Finegold S.M."/>
            <person name="Summanen P.H."/>
            <person name="Molitoris D.R."/>
            <person name="Song M."/>
            <person name="Daigneault M."/>
            <person name="Allen-Vercoe E."/>
            <person name="Young S.K."/>
            <person name="Zeng Q."/>
            <person name="Gargeya S."/>
            <person name="Fitzgerald M."/>
            <person name="Haas B."/>
            <person name="Abouelleil A."/>
            <person name="Alvarado L."/>
            <person name="Arachchi H.M."/>
            <person name="Berlin A."/>
            <person name="Brown A."/>
            <person name="Chapman S.B."/>
            <person name="Chen Z."/>
            <person name="Dunbar C."/>
            <person name="Freedman E."/>
            <person name="Gearin G."/>
            <person name="Gellesch M."/>
            <person name="Goldberg J."/>
            <person name="Griggs A."/>
            <person name="Gujja S."/>
            <person name="Heiman D."/>
            <person name="Howarth C."/>
            <person name="Larson L."/>
            <person name="Lui A."/>
            <person name="MacDonald P.J.P."/>
            <person name="Montmayeur A."/>
            <person name="Murphy C."/>
            <person name="Neiman D."/>
            <person name="Pearson M."/>
            <person name="Priest M."/>
            <person name="Roberts A."/>
            <person name="Saif S."/>
            <person name="Shea T."/>
            <person name="Shenoy N."/>
            <person name="Sisk P."/>
            <person name="Stolte C."/>
            <person name="Sykes S."/>
            <person name="Wortman J."/>
            <person name="Nusbaum C."/>
            <person name="Birren B."/>
        </authorList>
    </citation>
    <scope>NUCLEOTIDE SEQUENCE [LARGE SCALE GENOMIC DNA]</scope>
    <source>
        <strain evidence="2 3">WAL-18680</strain>
    </source>
</reference>
<dbReference type="AlphaFoldDB" id="G5IM70"/>
<evidence type="ECO:0000313" key="3">
    <source>
        <dbReference type="Proteomes" id="UP000005384"/>
    </source>
</evidence>
<evidence type="ECO:0000313" key="2">
    <source>
        <dbReference type="EMBL" id="EHI57489.1"/>
    </source>
</evidence>
<dbReference type="Pfam" id="PF13676">
    <property type="entry name" value="TIR_2"/>
    <property type="match status" value="1"/>
</dbReference>
<proteinExistence type="predicted"/>
<comment type="caution">
    <text evidence="2">The sequence shown here is derived from an EMBL/GenBank/DDBJ whole genome shotgun (WGS) entry which is preliminary data.</text>
</comment>